<dbReference type="AlphaFoldDB" id="A0A174L3Z3"/>
<evidence type="ECO:0000313" key="2">
    <source>
        <dbReference type="Proteomes" id="UP000095746"/>
    </source>
</evidence>
<accession>A0A174L3Z3</accession>
<organism evidence="1 2">
    <name type="scientific">Flavonifractor plautii</name>
    <name type="common">Fusobacterium plautii</name>
    <dbReference type="NCBI Taxonomy" id="292800"/>
    <lineage>
        <taxon>Bacteria</taxon>
        <taxon>Bacillati</taxon>
        <taxon>Bacillota</taxon>
        <taxon>Clostridia</taxon>
        <taxon>Eubacteriales</taxon>
        <taxon>Oscillospiraceae</taxon>
        <taxon>Flavonifractor</taxon>
    </lineage>
</organism>
<gene>
    <name evidence="1" type="ORF">ERS852411_02760</name>
</gene>
<reference evidence="1 2" key="1">
    <citation type="submission" date="2015-09" db="EMBL/GenBank/DDBJ databases">
        <authorList>
            <consortium name="Pathogen Informatics"/>
        </authorList>
    </citation>
    <scope>NUCLEOTIDE SEQUENCE [LARGE SCALE GENOMIC DNA]</scope>
    <source>
        <strain evidence="1 2">2789STDY5608854</strain>
    </source>
</reference>
<evidence type="ECO:0000313" key="1">
    <source>
        <dbReference type="EMBL" id="CUP16515.1"/>
    </source>
</evidence>
<name>A0A174L3Z3_FLAPL</name>
<sequence length="53" mass="6331">MQRKLNSPMNRNAQNATRKTRCFWFSRPRVWHSDTVLDKATGRPAVEMVRKKE</sequence>
<dbReference type="Proteomes" id="UP000095746">
    <property type="component" value="Unassembled WGS sequence"/>
</dbReference>
<protein>
    <submittedName>
        <fullName evidence="1">Uncharacterized protein</fullName>
    </submittedName>
</protein>
<proteinExistence type="predicted"/>
<dbReference type="EMBL" id="CYZT01000274">
    <property type="protein sequence ID" value="CUP16515.1"/>
    <property type="molecule type" value="Genomic_DNA"/>
</dbReference>